<dbReference type="RefSeq" id="XP_003111367.2">
    <property type="nucleotide sequence ID" value="XM_003111319.2"/>
</dbReference>
<reference evidence="1 2" key="1">
    <citation type="submission" date="2019-12" db="EMBL/GenBank/DDBJ databases">
        <title>Chromosome-level assembly of the Caenorhabditis remanei genome.</title>
        <authorList>
            <person name="Teterina A.A."/>
            <person name="Willis J.H."/>
            <person name="Phillips P.C."/>
        </authorList>
    </citation>
    <scope>NUCLEOTIDE SEQUENCE [LARGE SCALE GENOMIC DNA]</scope>
    <source>
        <strain evidence="1 2">PX506</strain>
        <tissue evidence="1">Whole organism</tissue>
    </source>
</reference>
<dbReference type="CTD" id="9801726"/>
<dbReference type="KEGG" id="crq:GCK72_001149"/>
<name>A0A6A5HU72_CAERE</name>
<gene>
    <name evidence="1" type="ORF">GCK72_001149</name>
</gene>
<evidence type="ECO:0000313" key="1">
    <source>
        <dbReference type="EMBL" id="KAF1769332.1"/>
    </source>
</evidence>
<accession>A0A6A5HU72</accession>
<evidence type="ECO:0000313" key="2">
    <source>
        <dbReference type="Proteomes" id="UP000483820"/>
    </source>
</evidence>
<dbReference type="AlphaFoldDB" id="A0A6A5HU72"/>
<dbReference type="Proteomes" id="UP000483820">
    <property type="component" value="Chromosome I"/>
</dbReference>
<sequence length="228" mass="26445">MSLPLTTSLNISRAALEQSGIPEDAINPLMNASELSKLIEKRISGVDYLNDDIALLHNSPKFSPHVWIPFERCQHKSIHLKQIILIVFQISACLLQLAEVGPPLKERFVFQSGKLLHILPKFFCWASRNSQAVLVFLLEIKIGTMQQLLRFNSLSFQSIRWNCPWHRNSFRPCYFPYKMQEKLNVDTVEKRTETRGGRLMLMRRILREQKFLGYVTKPTDSTKISYPL</sequence>
<dbReference type="EMBL" id="WUAV01000001">
    <property type="protein sequence ID" value="KAF1769332.1"/>
    <property type="molecule type" value="Genomic_DNA"/>
</dbReference>
<organism evidence="1 2">
    <name type="scientific">Caenorhabditis remanei</name>
    <name type="common">Caenorhabditis vulgaris</name>
    <dbReference type="NCBI Taxonomy" id="31234"/>
    <lineage>
        <taxon>Eukaryota</taxon>
        <taxon>Metazoa</taxon>
        <taxon>Ecdysozoa</taxon>
        <taxon>Nematoda</taxon>
        <taxon>Chromadorea</taxon>
        <taxon>Rhabditida</taxon>
        <taxon>Rhabditina</taxon>
        <taxon>Rhabditomorpha</taxon>
        <taxon>Rhabditoidea</taxon>
        <taxon>Rhabditidae</taxon>
        <taxon>Peloderinae</taxon>
        <taxon>Caenorhabditis</taxon>
    </lineage>
</organism>
<dbReference type="GeneID" id="9801726"/>
<protein>
    <submittedName>
        <fullName evidence="1">Uncharacterized protein</fullName>
    </submittedName>
</protein>
<comment type="caution">
    <text evidence="1">The sequence shown here is derived from an EMBL/GenBank/DDBJ whole genome shotgun (WGS) entry which is preliminary data.</text>
</comment>
<proteinExistence type="predicted"/>